<evidence type="ECO:0000313" key="2">
    <source>
        <dbReference type="Proteomes" id="UP000807504"/>
    </source>
</evidence>
<organism evidence="1 2">
    <name type="scientific">Argiope bruennichi</name>
    <name type="common">Wasp spider</name>
    <name type="synonym">Aranea bruennichi</name>
    <dbReference type="NCBI Taxonomy" id="94029"/>
    <lineage>
        <taxon>Eukaryota</taxon>
        <taxon>Metazoa</taxon>
        <taxon>Ecdysozoa</taxon>
        <taxon>Arthropoda</taxon>
        <taxon>Chelicerata</taxon>
        <taxon>Arachnida</taxon>
        <taxon>Araneae</taxon>
        <taxon>Araneomorphae</taxon>
        <taxon>Entelegynae</taxon>
        <taxon>Araneoidea</taxon>
        <taxon>Araneidae</taxon>
        <taxon>Argiope</taxon>
    </lineage>
</organism>
<comment type="caution">
    <text evidence="1">The sequence shown here is derived from an EMBL/GenBank/DDBJ whole genome shotgun (WGS) entry which is preliminary data.</text>
</comment>
<keyword evidence="2" id="KW-1185">Reference proteome</keyword>
<dbReference type="AlphaFoldDB" id="A0A8T0F338"/>
<evidence type="ECO:0000313" key="1">
    <source>
        <dbReference type="EMBL" id="KAF8784698.1"/>
    </source>
</evidence>
<accession>A0A8T0F338</accession>
<reference evidence="1" key="2">
    <citation type="submission" date="2020-06" db="EMBL/GenBank/DDBJ databases">
        <authorList>
            <person name="Sheffer M."/>
        </authorList>
    </citation>
    <scope>NUCLEOTIDE SEQUENCE</scope>
</reference>
<dbReference type="EMBL" id="JABXBU010000030">
    <property type="protein sequence ID" value="KAF8784698.1"/>
    <property type="molecule type" value="Genomic_DNA"/>
</dbReference>
<sequence>MKLLEGLIQKMRENIRKAAHSTIINSFGIKHSIQSSTITEFSIPNSLAERFVKLDLVYSLKLPQLFKKQRVIPVKSFKEIKEETNDDTLIDSDEFDYIPEYHSISRNRISLRGIGRVRGNRIVKVKPKTGYEKMKDPAVESGLLDVHYVILKTLISVFF</sequence>
<protein>
    <submittedName>
        <fullName evidence="1">Uncharacterized protein</fullName>
    </submittedName>
</protein>
<dbReference type="Proteomes" id="UP000807504">
    <property type="component" value="Unassembled WGS sequence"/>
</dbReference>
<proteinExistence type="predicted"/>
<name>A0A8T0F338_ARGBR</name>
<reference evidence="1" key="1">
    <citation type="journal article" date="2020" name="bioRxiv">
        <title>Chromosome-level reference genome of the European wasp spider Argiope bruennichi: a resource for studies on range expansion and evolutionary adaptation.</title>
        <authorList>
            <person name="Sheffer M.M."/>
            <person name="Hoppe A."/>
            <person name="Krehenwinkel H."/>
            <person name="Uhl G."/>
            <person name="Kuss A.W."/>
            <person name="Jensen L."/>
            <person name="Jensen C."/>
            <person name="Gillespie R.G."/>
            <person name="Hoff K.J."/>
            <person name="Prost S."/>
        </authorList>
    </citation>
    <scope>NUCLEOTIDE SEQUENCE</scope>
</reference>
<gene>
    <name evidence="1" type="ORF">HNY73_010343</name>
</gene>